<evidence type="ECO:0000313" key="1">
    <source>
        <dbReference type="EMBL" id="GCD99846.1"/>
    </source>
</evidence>
<dbReference type="Proteomes" id="UP000286931">
    <property type="component" value="Unassembled WGS sequence"/>
</dbReference>
<dbReference type="OrthoDB" id="4211188at2"/>
<protein>
    <submittedName>
        <fullName evidence="1">Uncharacterized protein</fullName>
    </submittedName>
</protein>
<dbReference type="AlphaFoldDB" id="A0A401YYZ7"/>
<evidence type="ECO:0000313" key="2">
    <source>
        <dbReference type="Proteomes" id="UP000286931"/>
    </source>
</evidence>
<name>A0A401YYZ7_9ACTN</name>
<reference evidence="1 2" key="1">
    <citation type="submission" date="2018-12" db="EMBL/GenBank/DDBJ databases">
        <title>Draft genome sequence of Embleya hyalina NBRC 13850T.</title>
        <authorList>
            <person name="Komaki H."/>
            <person name="Hosoyama A."/>
            <person name="Kimura A."/>
            <person name="Ichikawa N."/>
            <person name="Tamura T."/>
        </authorList>
    </citation>
    <scope>NUCLEOTIDE SEQUENCE [LARGE SCALE GENOMIC DNA]</scope>
    <source>
        <strain evidence="1 2">NBRC 13850</strain>
    </source>
</reference>
<accession>A0A401YYZ7</accession>
<sequence length="135" mass="15519">MPSPTANKRKGYRFEKEFVDYLVDEFPDIDPDEIRRNGTLYGSNDRGDIQLADLAFVFELKNVQTFDLAGFCKELEREIAAHPEAQNGAVVIKARLRGIGDSYGVMPIRRLLALLRENRDLKRLLAAEREMRKHP</sequence>
<dbReference type="EMBL" id="BIFH01000035">
    <property type="protein sequence ID" value="GCD99846.1"/>
    <property type="molecule type" value="Genomic_DNA"/>
</dbReference>
<keyword evidence="2" id="KW-1185">Reference proteome</keyword>
<proteinExistence type="predicted"/>
<dbReference type="RefSeq" id="WP_126641616.1">
    <property type="nucleotide sequence ID" value="NZ_BIFH01000035.1"/>
</dbReference>
<comment type="caution">
    <text evidence="1">The sequence shown here is derived from an EMBL/GenBank/DDBJ whole genome shotgun (WGS) entry which is preliminary data.</text>
</comment>
<gene>
    <name evidence="1" type="ORF">EHYA_07568</name>
</gene>
<organism evidence="1 2">
    <name type="scientific">Embleya hyalina</name>
    <dbReference type="NCBI Taxonomy" id="516124"/>
    <lineage>
        <taxon>Bacteria</taxon>
        <taxon>Bacillati</taxon>
        <taxon>Actinomycetota</taxon>
        <taxon>Actinomycetes</taxon>
        <taxon>Kitasatosporales</taxon>
        <taxon>Streptomycetaceae</taxon>
        <taxon>Embleya</taxon>
    </lineage>
</organism>